<name>A0ABD1STZ9_9LAMI</name>
<accession>A0ABD1STZ9</accession>
<protein>
    <submittedName>
        <fullName evidence="1">Pentatricopeptide repeat-containing protein</fullName>
    </submittedName>
</protein>
<sequence>MAAENLFKLDPLNAEPYIILSNMYASYGRWKDVTSMRSLMKNKQVKKFTAYSWIELDGKVYKFVSEDQSHPESELIYLELDTLIRKLQEAGFAPNKSLVSHNVIVGEDEKLITVRNLPLLLD</sequence>
<keyword evidence="2" id="KW-1185">Reference proteome</keyword>
<evidence type="ECO:0000313" key="2">
    <source>
        <dbReference type="Proteomes" id="UP001604277"/>
    </source>
</evidence>
<dbReference type="Proteomes" id="UP001604277">
    <property type="component" value="Unassembled WGS sequence"/>
</dbReference>
<proteinExistence type="predicted"/>
<gene>
    <name evidence="1" type="ORF">Fot_37046</name>
</gene>
<dbReference type="InterPro" id="IPR046848">
    <property type="entry name" value="E_motif"/>
</dbReference>
<dbReference type="PANTHER" id="PTHR47926">
    <property type="entry name" value="PENTATRICOPEPTIDE REPEAT-CONTAINING PROTEIN"/>
    <property type="match status" value="1"/>
</dbReference>
<dbReference type="Pfam" id="PF20431">
    <property type="entry name" value="E_motif"/>
    <property type="match status" value="1"/>
</dbReference>
<dbReference type="AlphaFoldDB" id="A0ABD1STZ9"/>
<dbReference type="InterPro" id="IPR046960">
    <property type="entry name" value="PPR_At4g14850-like_plant"/>
</dbReference>
<dbReference type="Pfam" id="PF20430">
    <property type="entry name" value="Eplus_motif"/>
    <property type="match status" value="1"/>
</dbReference>
<dbReference type="InterPro" id="IPR046849">
    <property type="entry name" value="E2_motif"/>
</dbReference>
<dbReference type="PANTHER" id="PTHR47926:SF347">
    <property type="entry name" value="PENTATRICOPEPTIDE REPEAT-CONTAINING PROTEIN"/>
    <property type="match status" value="1"/>
</dbReference>
<reference evidence="2" key="1">
    <citation type="submission" date="2024-07" db="EMBL/GenBank/DDBJ databases">
        <title>Two chromosome-level genome assemblies of Korean endemic species Abeliophyllum distichum and Forsythia ovata (Oleaceae).</title>
        <authorList>
            <person name="Jang H."/>
        </authorList>
    </citation>
    <scope>NUCLEOTIDE SEQUENCE [LARGE SCALE GENOMIC DNA]</scope>
</reference>
<dbReference type="EMBL" id="JBFOLJ010000010">
    <property type="protein sequence ID" value="KAL2503198.1"/>
    <property type="molecule type" value="Genomic_DNA"/>
</dbReference>
<evidence type="ECO:0000313" key="1">
    <source>
        <dbReference type="EMBL" id="KAL2503198.1"/>
    </source>
</evidence>
<organism evidence="1 2">
    <name type="scientific">Forsythia ovata</name>
    <dbReference type="NCBI Taxonomy" id="205694"/>
    <lineage>
        <taxon>Eukaryota</taxon>
        <taxon>Viridiplantae</taxon>
        <taxon>Streptophyta</taxon>
        <taxon>Embryophyta</taxon>
        <taxon>Tracheophyta</taxon>
        <taxon>Spermatophyta</taxon>
        <taxon>Magnoliopsida</taxon>
        <taxon>eudicotyledons</taxon>
        <taxon>Gunneridae</taxon>
        <taxon>Pentapetalae</taxon>
        <taxon>asterids</taxon>
        <taxon>lamiids</taxon>
        <taxon>Lamiales</taxon>
        <taxon>Oleaceae</taxon>
        <taxon>Forsythieae</taxon>
        <taxon>Forsythia</taxon>
    </lineage>
</organism>
<comment type="caution">
    <text evidence="1">The sequence shown here is derived from an EMBL/GenBank/DDBJ whole genome shotgun (WGS) entry which is preliminary data.</text>
</comment>